<proteinExistence type="predicted"/>
<feature type="region of interest" description="Disordered" evidence="1">
    <location>
        <begin position="154"/>
        <end position="173"/>
    </location>
</feature>
<gene>
    <name evidence="2" type="ORF">SAMN06265795_12838</name>
</gene>
<accession>A0A239LZB6</accession>
<feature type="region of interest" description="Disordered" evidence="1">
    <location>
        <begin position="178"/>
        <end position="210"/>
    </location>
</feature>
<protein>
    <submittedName>
        <fullName evidence="2">Uncharacterized protein</fullName>
    </submittedName>
</protein>
<dbReference type="Proteomes" id="UP000198284">
    <property type="component" value="Unassembled WGS sequence"/>
</dbReference>
<feature type="compositionally biased region" description="Low complexity" evidence="1">
    <location>
        <begin position="160"/>
        <end position="171"/>
    </location>
</feature>
<keyword evidence="3" id="KW-1185">Reference proteome</keyword>
<organism evidence="2 3">
    <name type="scientific">Noviherbaspirillum humi</name>
    <dbReference type="NCBI Taxonomy" id="1688639"/>
    <lineage>
        <taxon>Bacteria</taxon>
        <taxon>Pseudomonadati</taxon>
        <taxon>Pseudomonadota</taxon>
        <taxon>Betaproteobacteria</taxon>
        <taxon>Burkholderiales</taxon>
        <taxon>Oxalobacteraceae</taxon>
        <taxon>Noviherbaspirillum</taxon>
    </lineage>
</organism>
<dbReference type="EMBL" id="FZOT01000028">
    <property type="protein sequence ID" value="SNT35735.1"/>
    <property type="molecule type" value="Genomic_DNA"/>
</dbReference>
<sequence>MTVPFDSRNDDPQPAIGASSSVKQAAPVGEPPSPDKDAVPGGAPPCAAGTRSWMPWVQGASMVLLYLGVAVLTELRGGMLRTPATPALAQAVKAVPAAPARAPMAEAAAGLAAPGGRQGIDPRELPYEGKPPDAPAARATLPPEQPLALAETAPAGRHANGGTPAGAAPARQAERIEKRHAPRQQMQADASASARAAKRKDAGAKVKARAAHWPGAYRTAQCEREPSLFAREACKWRLCSGQWGRNGCPSYHHPPQER</sequence>
<feature type="region of interest" description="Disordered" evidence="1">
    <location>
        <begin position="1"/>
        <end position="44"/>
    </location>
</feature>
<evidence type="ECO:0000256" key="1">
    <source>
        <dbReference type="SAM" id="MobiDB-lite"/>
    </source>
</evidence>
<feature type="region of interest" description="Disordered" evidence="1">
    <location>
        <begin position="111"/>
        <end position="140"/>
    </location>
</feature>
<name>A0A239LZB6_9BURK</name>
<feature type="compositionally biased region" description="Basic and acidic residues" evidence="1">
    <location>
        <begin position="120"/>
        <end position="131"/>
    </location>
</feature>
<evidence type="ECO:0000313" key="3">
    <source>
        <dbReference type="Proteomes" id="UP000198284"/>
    </source>
</evidence>
<reference evidence="2 3" key="1">
    <citation type="submission" date="2017-06" db="EMBL/GenBank/DDBJ databases">
        <authorList>
            <person name="Kim H.J."/>
            <person name="Triplett B.A."/>
        </authorList>
    </citation>
    <scope>NUCLEOTIDE SEQUENCE [LARGE SCALE GENOMIC DNA]</scope>
    <source>
        <strain evidence="2 3">U15</strain>
    </source>
</reference>
<dbReference type="AlphaFoldDB" id="A0A239LZB6"/>
<evidence type="ECO:0000313" key="2">
    <source>
        <dbReference type="EMBL" id="SNT35735.1"/>
    </source>
</evidence>